<feature type="compositionally biased region" description="Low complexity" evidence="3">
    <location>
        <begin position="35"/>
        <end position="52"/>
    </location>
</feature>
<organism evidence="6 7">
    <name type="scientific">Streptomyces kronopolitis</name>
    <dbReference type="NCBI Taxonomy" id="1612435"/>
    <lineage>
        <taxon>Bacteria</taxon>
        <taxon>Bacillati</taxon>
        <taxon>Actinomycetota</taxon>
        <taxon>Actinomycetes</taxon>
        <taxon>Kitasatosporales</taxon>
        <taxon>Streptomycetaceae</taxon>
        <taxon>Streptomyces</taxon>
    </lineage>
</organism>
<accession>A0ABQ2K1Z2</accession>
<evidence type="ECO:0000256" key="3">
    <source>
        <dbReference type="SAM" id="MobiDB-lite"/>
    </source>
</evidence>
<name>A0ABQ2K1Z2_9ACTN</name>
<reference evidence="7" key="1">
    <citation type="journal article" date="2019" name="Int. J. Syst. Evol. Microbiol.">
        <title>The Global Catalogue of Microorganisms (GCM) 10K type strain sequencing project: providing services to taxonomists for standard genome sequencing and annotation.</title>
        <authorList>
            <consortium name="The Broad Institute Genomics Platform"/>
            <consortium name="The Broad Institute Genome Sequencing Center for Infectious Disease"/>
            <person name="Wu L."/>
            <person name="Ma J."/>
        </authorList>
    </citation>
    <scope>NUCLEOTIDE SEQUENCE [LARGE SCALE GENOMIC DNA]</scope>
    <source>
        <strain evidence="7">CGMCC 4.7323</strain>
    </source>
</reference>
<comment type="caution">
    <text evidence="6">The sequence shown here is derived from an EMBL/GenBank/DDBJ whole genome shotgun (WGS) entry which is preliminary data.</text>
</comment>
<evidence type="ECO:0000256" key="4">
    <source>
        <dbReference type="SAM" id="SignalP"/>
    </source>
</evidence>
<evidence type="ECO:0000259" key="5">
    <source>
        <dbReference type="Pfam" id="PF13354"/>
    </source>
</evidence>
<dbReference type="PANTHER" id="PTHR35333">
    <property type="entry name" value="BETA-LACTAMASE"/>
    <property type="match status" value="1"/>
</dbReference>
<dbReference type="Gene3D" id="3.40.710.10">
    <property type="entry name" value="DD-peptidase/beta-lactamase superfamily"/>
    <property type="match status" value="1"/>
</dbReference>
<dbReference type="InterPro" id="IPR012338">
    <property type="entry name" value="Beta-lactam/transpept-like"/>
</dbReference>
<dbReference type="InterPro" id="IPR006311">
    <property type="entry name" value="TAT_signal"/>
</dbReference>
<keyword evidence="7" id="KW-1185">Reference proteome</keyword>
<feature type="chain" id="PRO_5045944342" description="Beta-lactamase" evidence="4">
    <location>
        <begin position="39"/>
        <end position="317"/>
    </location>
</feature>
<dbReference type="PROSITE" id="PS51318">
    <property type="entry name" value="TAT"/>
    <property type="match status" value="1"/>
</dbReference>
<proteinExistence type="predicted"/>
<dbReference type="Proteomes" id="UP000600080">
    <property type="component" value="Unassembled WGS sequence"/>
</dbReference>
<dbReference type="PRINTS" id="PR00118">
    <property type="entry name" value="BLACTAMASEA"/>
</dbReference>
<dbReference type="NCBIfam" id="NF033103">
    <property type="entry name" value="bla_class_A"/>
    <property type="match status" value="1"/>
</dbReference>
<protein>
    <recommendedName>
        <fullName evidence="1">Beta-lactamase</fullName>
    </recommendedName>
    <alternativeName>
        <fullName evidence="2">Penicillinase</fullName>
    </alternativeName>
</protein>
<dbReference type="InterPro" id="IPR045155">
    <property type="entry name" value="Beta-lactam_cat"/>
</dbReference>
<evidence type="ECO:0000256" key="1">
    <source>
        <dbReference type="ARBA" id="ARBA00018879"/>
    </source>
</evidence>
<sequence>MYENSGTGTVPTRRALLGTGTGLLAAGLLAGSAGPATAQDPAAAKGPAAKAPSSEDARSALRRLEQTRHARIGAYAHNTATGATVAYRADTRAPMCSVFKALAVGAVLRDLDHHGETLARRIHYTRADLIANSPVTEARLATGMTVAELCAAAVQRSDNTAANLLLRELGGPTAVTGFARSLGDPATRLDRWEPDLNTAEPWRRTDTTTPAAIGRTFARLLVGDALTPVDRARLTAWMKANETNTDRFRAALPRDWNIADKTGTGSYGTANDVGVAWTPDGTPIVLAVLTGSAEQSAPGDDALVADVTRVLARAVTR</sequence>
<evidence type="ECO:0000313" key="7">
    <source>
        <dbReference type="Proteomes" id="UP000600080"/>
    </source>
</evidence>
<keyword evidence="4" id="KW-0732">Signal</keyword>
<dbReference type="SUPFAM" id="SSF56601">
    <property type="entry name" value="beta-lactamase/transpeptidase-like"/>
    <property type="match status" value="1"/>
</dbReference>
<feature type="signal peptide" evidence="4">
    <location>
        <begin position="1"/>
        <end position="38"/>
    </location>
</feature>
<dbReference type="InterPro" id="IPR000871">
    <property type="entry name" value="Beta-lactam_class-A"/>
</dbReference>
<gene>
    <name evidence="6" type="primary">penA</name>
    <name evidence="6" type="ORF">GCM10012285_65190</name>
</gene>
<evidence type="ECO:0000313" key="6">
    <source>
        <dbReference type="EMBL" id="GGN63793.1"/>
    </source>
</evidence>
<dbReference type="Pfam" id="PF13354">
    <property type="entry name" value="Beta-lactamase2"/>
    <property type="match status" value="1"/>
</dbReference>
<evidence type="ECO:0000256" key="2">
    <source>
        <dbReference type="ARBA" id="ARBA00030171"/>
    </source>
</evidence>
<dbReference type="GeneID" id="301552185"/>
<feature type="domain" description="Beta-lactamase class A catalytic" evidence="5">
    <location>
        <begin position="73"/>
        <end position="290"/>
    </location>
</feature>
<dbReference type="EMBL" id="BMND01000056">
    <property type="protein sequence ID" value="GGN63793.1"/>
    <property type="molecule type" value="Genomic_DNA"/>
</dbReference>
<dbReference type="RefSeq" id="WP_189104297.1">
    <property type="nucleotide sequence ID" value="NZ_BMND01000056.1"/>
</dbReference>
<dbReference type="PANTHER" id="PTHR35333:SF3">
    <property type="entry name" value="BETA-LACTAMASE-TYPE TRANSPEPTIDASE FOLD CONTAINING PROTEIN"/>
    <property type="match status" value="1"/>
</dbReference>
<feature type="region of interest" description="Disordered" evidence="3">
    <location>
        <begin position="35"/>
        <end position="60"/>
    </location>
</feature>